<name>A0A243S2D7_9ACTN</name>
<dbReference type="EMBL" id="NGFN01000108">
    <property type="protein sequence ID" value="OUD01709.1"/>
    <property type="molecule type" value="Genomic_DNA"/>
</dbReference>
<comment type="caution">
    <text evidence="6">The sequence shown here is derived from an EMBL/GenBank/DDBJ whole genome shotgun (WGS) entry which is preliminary data.</text>
</comment>
<dbReference type="InterPro" id="IPR037238">
    <property type="entry name" value="YbiA-like_sf"/>
</dbReference>
<dbReference type="RefSeq" id="WP_086602072.1">
    <property type="nucleotide sequence ID" value="NZ_NGFN01000108.1"/>
</dbReference>
<keyword evidence="6" id="KW-0378">Hydrolase</keyword>
<dbReference type="Gene3D" id="1.10.357.40">
    <property type="entry name" value="YbiA-like"/>
    <property type="match status" value="1"/>
</dbReference>
<keyword evidence="7" id="KW-1185">Reference proteome</keyword>
<dbReference type="CDD" id="cd15457">
    <property type="entry name" value="NADAR"/>
    <property type="match status" value="1"/>
</dbReference>
<evidence type="ECO:0000313" key="6">
    <source>
        <dbReference type="EMBL" id="OUD01709.1"/>
    </source>
</evidence>
<dbReference type="InterPro" id="IPR056055">
    <property type="entry name" value="DUF7638"/>
</dbReference>
<dbReference type="Pfam" id="PF24645">
    <property type="entry name" value="DUF7639"/>
    <property type="match status" value="1"/>
</dbReference>
<dbReference type="AlphaFoldDB" id="A0A243S2D7"/>
<dbReference type="Pfam" id="PF08719">
    <property type="entry name" value="NADAR"/>
    <property type="match status" value="1"/>
</dbReference>
<accession>A0A243S2D7</accession>
<evidence type="ECO:0000256" key="2">
    <source>
        <dbReference type="ARBA" id="ARBA00000751"/>
    </source>
</evidence>
<proteinExistence type="predicted"/>
<organism evidence="6 7">
    <name type="scientific">Streptomyces swartbergensis</name>
    <dbReference type="NCBI Taxonomy" id="487165"/>
    <lineage>
        <taxon>Bacteria</taxon>
        <taxon>Bacillati</taxon>
        <taxon>Actinomycetota</taxon>
        <taxon>Actinomycetes</taxon>
        <taxon>Kitasatosporales</taxon>
        <taxon>Streptomycetaceae</taxon>
        <taxon>Streptomyces</taxon>
    </lineage>
</organism>
<evidence type="ECO:0000259" key="4">
    <source>
        <dbReference type="Pfam" id="PF24644"/>
    </source>
</evidence>
<dbReference type="Proteomes" id="UP000195105">
    <property type="component" value="Unassembled WGS sequence"/>
</dbReference>
<comment type="catalytic activity">
    <reaction evidence="1">
        <text>5-amino-6-(5-phospho-D-ribosylamino)uracil + H2O = 5,6-diaminouracil + D-ribose 5-phosphate</text>
        <dbReference type="Rhea" id="RHEA:55020"/>
        <dbReference type="ChEBI" id="CHEBI:15377"/>
        <dbReference type="ChEBI" id="CHEBI:46252"/>
        <dbReference type="ChEBI" id="CHEBI:58453"/>
        <dbReference type="ChEBI" id="CHEBI:78346"/>
    </reaction>
</comment>
<dbReference type="Pfam" id="PF24644">
    <property type="entry name" value="DUF7638"/>
    <property type="match status" value="1"/>
</dbReference>
<feature type="domain" description="DUF7639" evidence="5">
    <location>
        <begin position="111"/>
        <end position="202"/>
    </location>
</feature>
<dbReference type="SUPFAM" id="SSF143990">
    <property type="entry name" value="YbiA-like"/>
    <property type="match status" value="1"/>
</dbReference>
<feature type="domain" description="NADAR" evidence="3">
    <location>
        <begin position="245"/>
        <end position="364"/>
    </location>
</feature>
<gene>
    <name evidence="6" type="ORF">CA983_18800</name>
</gene>
<comment type="catalytic activity">
    <reaction evidence="2">
        <text>2,5-diamino-6-hydroxy-4-(5-phosphoribosylamino)-pyrimidine + H2O = 2,5,6-triamino-4-hydroxypyrimidine + D-ribose 5-phosphate</text>
        <dbReference type="Rhea" id="RHEA:23436"/>
        <dbReference type="ChEBI" id="CHEBI:15377"/>
        <dbReference type="ChEBI" id="CHEBI:58614"/>
        <dbReference type="ChEBI" id="CHEBI:78346"/>
        <dbReference type="ChEBI" id="CHEBI:137796"/>
    </reaction>
</comment>
<evidence type="ECO:0000259" key="5">
    <source>
        <dbReference type="Pfam" id="PF24645"/>
    </source>
</evidence>
<feature type="domain" description="DUF7638" evidence="4">
    <location>
        <begin position="7"/>
        <end position="110"/>
    </location>
</feature>
<sequence length="380" mass="42151">MIGNRSTYRTADGVRVPGTWRHAFIRNGDYFLTDLFIYADGLIDCWGLVTLEEFEEKLRCGWVATELPDGARVSAHELAAWRFSEPRTWLTPELLLAEVRDTIDRLNGRPDSTARCLAAVDVFLADRTEENRAAARAAYLAIPETQRHYALGDMDRKDWPLQVLVTGPGEYLDGAALGAPITQEEYDEAIAYFEERAKWIAERPARIPADGPATPIAPAIHLYQSHFRKVPDDPGTTALRNDFPAPVPADGVTYPSVAHAYWALSTTDPDARAAIRDANTVYAARDTAAGAPRRDGWEQARTAVMTALLRAKYTRHPALARILLDTQDATLVYDDSDSGFWGDNGGRGRNWTGRLLELVRSELRAEQAGITLPEPGAMEE</sequence>
<dbReference type="InterPro" id="IPR056056">
    <property type="entry name" value="DUF7639"/>
</dbReference>
<reference evidence="6 7" key="1">
    <citation type="submission" date="2017-05" db="EMBL/GenBank/DDBJ databases">
        <title>Biotechnological potential of actinobacteria isolated from South African environments.</title>
        <authorList>
            <person name="Le Roes-Hill M."/>
            <person name="Prins A."/>
            <person name="Durrell K.A."/>
        </authorList>
    </citation>
    <scope>NUCLEOTIDE SEQUENCE [LARGE SCALE GENOMIC DNA]</scope>
    <source>
        <strain evidence="6 7">HMC13</strain>
    </source>
</reference>
<evidence type="ECO:0000259" key="3">
    <source>
        <dbReference type="Pfam" id="PF08719"/>
    </source>
</evidence>
<dbReference type="GO" id="GO:0016787">
    <property type="term" value="F:hydrolase activity"/>
    <property type="evidence" value="ECO:0007669"/>
    <property type="project" value="UniProtKB-KW"/>
</dbReference>
<evidence type="ECO:0000313" key="7">
    <source>
        <dbReference type="Proteomes" id="UP000195105"/>
    </source>
</evidence>
<protein>
    <submittedName>
        <fullName evidence="6">GTP cyclohydrolase</fullName>
    </submittedName>
</protein>
<evidence type="ECO:0000256" key="1">
    <source>
        <dbReference type="ARBA" id="ARBA00000022"/>
    </source>
</evidence>
<dbReference type="InterPro" id="IPR012816">
    <property type="entry name" value="NADAR"/>
</dbReference>